<keyword evidence="5" id="KW-1185">Reference proteome</keyword>
<reference evidence="4 5" key="1">
    <citation type="submission" date="2020-08" db="EMBL/GenBank/DDBJ databases">
        <title>Genome sequence of Tessaracoccus defluvii JCM 17540T.</title>
        <authorList>
            <person name="Hyun D.-W."/>
            <person name="Bae J.-W."/>
        </authorList>
    </citation>
    <scope>NUCLEOTIDE SEQUENCE [LARGE SCALE GENOMIC DNA]</scope>
    <source>
        <strain evidence="4 5">JCM 17540</strain>
    </source>
</reference>
<evidence type="ECO:0000259" key="3">
    <source>
        <dbReference type="Pfam" id="PF02826"/>
    </source>
</evidence>
<dbReference type="GO" id="GO:0016491">
    <property type="term" value="F:oxidoreductase activity"/>
    <property type="evidence" value="ECO:0007669"/>
    <property type="project" value="UniProtKB-KW"/>
</dbReference>
<dbReference type="InterPro" id="IPR036291">
    <property type="entry name" value="NAD(P)-bd_dom_sf"/>
</dbReference>
<organism evidence="4 5">
    <name type="scientific">Tessaracoccus defluvii</name>
    <dbReference type="NCBI Taxonomy" id="1285901"/>
    <lineage>
        <taxon>Bacteria</taxon>
        <taxon>Bacillati</taxon>
        <taxon>Actinomycetota</taxon>
        <taxon>Actinomycetes</taxon>
        <taxon>Propionibacteriales</taxon>
        <taxon>Propionibacteriaceae</taxon>
        <taxon>Tessaracoccus</taxon>
    </lineage>
</organism>
<evidence type="ECO:0000313" key="5">
    <source>
        <dbReference type="Proteomes" id="UP000516117"/>
    </source>
</evidence>
<gene>
    <name evidence="4" type="ORF">H9L22_10695</name>
</gene>
<dbReference type="AlphaFoldDB" id="A0A7H0H2K3"/>
<dbReference type="PANTHER" id="PTHR43333:SF1">
    <property type="entry name" value="D-ISOMER SPECIFIC 2-HYDROXYACID DEHYDROGENASE NAD-BINDING DOMAIN-CONTAINING PROTEIN"/>
    <property type="match status" value="1"/>
</dbReference>
<dbReference type="PANTHER" id="PTHR43333">
    <property type="entry name" value="2-HACID_DH_C DOMAIN-CONTAINING PROTEIN"/>
    <property type="match status" value="1"/>
</dbReference>
<keyword evidence="1" id="KW-0560">Oxidoreductase</keyword>
<dbReference type="SUPFAM" id="SSF51735">
    <property type="entry name" value="NAD(P)-binding Rossmann-fold domains"/>
    <property type="match status" value="1"/>
</dbReference>
<protein>
    <recommendedName>
        <fullName evidence="3">D-isomer specific 2-hydroxyacid dehydrogenase NAD-binding domain-containing protein</fullName>
    </recommendedName>
</protein>
<evidence type="ECO:0000256" key="2">
    <source>
        <dbReference type="ARBA" id="ARBA00023027"/>
    </source>
</evidence>
<dbReference type="KEGG" id="tdf:H9L22_10695"/>
<dbReference type="InterPro" id="IPR006140">
    <property type="entry name" value="D-isomer_DH_NAD-bd"/>
</dbReference>
<feature type="domain" description="D-isomer specific 2-hydroxyacid dehydrogenase NAD-binding" evidence="3">
    <location>
        <begin position="16"/>
        <end position="155"/>
    </location>
</feature>
<dbReference type="GO" id="GO:0051287">
    <property type="term" value="F:NAD binding"/>
    <property type="evidence" value="ECO:0007669"/>
    <property type="project" value="InterPro"/>
</dbReference>
<dbReference type="Pfam" id="PF02826">
    <property type="entry name" value="2-Hacid_dh_C"/>
    <property type="match status" value="1"/>
</dbReference>
<name>A0A7H0H2K3_9ACTN</name>
<accession>A0A7H0H2K3</accession>
<dbReference type="EMBL" id="CP060789">
    <property type="protein sequence ID" value="QNP54769.1"/>
    <property type="molecule type" value="Genomic_DNA"/>
</dbReference>
<keyword evidence="2" id="KW-0520">NAD</keyword>
<evidence type="ECO:0000313" key="4">
    <source>
        <dbReference type="EMBL" id="QNP54769.1"/>
    </source>
</evidence>
<proteinExistence type="predicted"/>
<sequence>MRREWAPVDARWPAEALVLGTGVAAQAVARVLRATGVSPIGVNRSGREAPSFAYTIAWAAISGRFTDGLPQAVVNLLPLTNATQNVVGAELCNRLTQALFINVGRGSTVDESALRAALGAGHIAEAWLDVHRTEPLPSHHWAWSHPKVHVTPHVAAISTAEDVVADFLAAMAALEAGKAPQNAVDLGDYE</sequence>
<dbReference type="Gene3D" id="3.40.50.720">
    <property type="entry name" value="NAD(P)-binding Rossmann-like Domain"/>
    <property type="match status" value="2"/>
</dbReference>
<evidence type="ECO:0000256" key="1">
    <source>
        <dbReference type="ARBA" id="ARBA00023002"/>
    </source>
</evidence>
<dbReference type="Proteomes" id="UP000516117">
    <property type="component" value="Chromosome"/>
</dbReference>